<organism evidence="1 2">
    <name type="scientific">Funneliformis mosseae</name>
    <name type="common">Endomycorrhizal fungus</name>
    <name type="synonym">Glomus mosseae</name>
    <dbReference type="NCBI Taxonomy" id="27381"/>
    <lineage>
        <taxon>Eukaryota</taxon>
        <taxon>Fungi</taxon>
        <taxon>Fungi incertae sedis</taxon>
        <taxon>Mucoromycota</taxon>
        <taxon>Glomeromycotina</taxon>
        <taxon>Glomeromycetes</taxon>
        <taxon>Glomerales</taxon>
        <taxon>Glomeraceae</taxon>
        <taxon>Funneliformis</taxon>
    </lineage>
</organism>
<sequence>YKNFLSPLKKGELKAIRLRDMKKRGKGCSLGTKRFKSACKTPKSNAKGQQQYRNVEK</sequence>
<reference evidence="1" key="1">
    <citation type="submission" date="2021-06" db="EMBL/GenBank/DDBJ databases">
        <authorList>
            <person name="Kallberg Y."/>
            <person name="Tangrot J."/>
            <person name="Rosling A."/>
        </authorList>
    </citation>
    <scope>NUCLEOTIDE SEQUENCE</scope>
    <source>
        <strain evidence="1">87-6 pot B 2015</strain>
    </source>
</reference>
<evidence type="ECO:0000313" key="2">
    <source>
        <dbReference type="Proteomes" id="UP000789375"/>
    </source>
</evidence>
<gene>
    <name evidence="1" type="ORF">FMOSSE_LOCUS15790</name>
</gene>
<dbReference type="Proteomes" id="UP000789375">
    <property type="component" value="Unassembled WGS sequence"/>
</dbReference>
<dbReference type="AlphaFoldDB" id="A0A9N9IGL8"/>
<keyword evidence="2" id="KW-1185">Reference proteome</keyword>
<accession>A0A9N9IGL8</accession>
<name>A0A9N9IGL8_FUNMO</name>
<proteinExistence type="predicted"/>
<comment type="caution">
    <text evidence="1">The sequence shown here is derived from an EMBL/GenBank/DDBJ whole genome shotgun (WGS) entry which is preliminary data.</text>
</comment>
<feature type="non-terminal residue" evidence="1">
    <location>
        <position position="1"/>
    </location>
</feature>
<protein>
    <submittedName>
        <fullName evidence="1">3427_t:CDS:1</fullName>
    </submittedName>
</protein>
<dbReference type="EMBL" id="CAJVPP010017935">
    <property type="protein sequence ID" value="CAG8734030.1"/>
    <property type="molecule type" value="Genomic_DNA"/>
</dbReference>
<evidence type="ECO:0000313" key="1">
    <source>
        <dbReference type="EMBL" id="CAG8734030.1"/>
    </source>
</evidence>